<dbReference type="InterPro" id="IPR029401">
    <property type="entry name" value="Nudix_N"/>
</dbReference>
<accession>A0A6P5FAX6</accession>
<dbReference type="Pfam" id="PF14803">
    <property type="entry name" value="Zn_ribbon_Nudix"/>
    <property type="match status" value="1"/>
</dbReference>
<dbReference type="AlphaFoldDB" id="A0A6P5FAX6"/>
<dbReference type="InterPro" id="IPR000086">
    <property type="entry name" value="NUDIX_hydrolase_dom"/>
</dbReference>
<feature type="domain" description="Nudix hydrolase" evidence="1">
    <location>
        <begin position="137"/>
        <end position="260"/>
    </location>
</feature>
<reference evidence="3" key="2">
    <citation type="submission" date="2025-08" db="UniProtKB">
        <authorList>
            <consortium name="RefSeq"/>
        </authorList>
    </citation>
    <scope>IDENTIFICATION</scope>
    <source>
        <tissue evidence="3">Leaf</tissue>
    </source>
</reference>
<keyword evidence="2" id="KW-1185">Reference proteome</keyword>
<dbReference type="PANTHER" id="PTHR43222">
    <property type="entry name" value="NUDIX HYDROLASE 23"/>
    <property type="match status" value="1"/>
</dbReference>
<proteinExistence type="predicted"/>
<evidence type="ECO:0000313" key="3">
    <source>
        <dbReference type="RefSeq" id="XP_020092752.1"/>
    </source>
</evidence>
<dbReference type="CDD" id="cd04511">
    <property type="entry name" value="NUDIX_Hydrolase"/>
    <property type="match status" value="1"/>
</dbReference>
<organism evidence="2 3">
    <name type="scientific">Ananas comosus</name>
    <name type="common">Pineapple</name>
    <name type="synonym">Ananas ananas</name>
    <dbReference type="NCBI Taxonomy" id="4615"/>
    <lineage>
        <taxon>Eukaryota</taxon>
        <taxon>Viridiplantae</taxon>
        <taxon>Streptophyta</taxon>
        <taxon>Embryophyta</taxon>
        <taxon>Tracheophyta</taxon>
        <taxon>Spermatophyta</taxon>
        <taxon>Magnoliopsida</taxon>
        <taxon>Liliopsida</taxon>
        <taxon>Poales</taxon>
        <taxon>Bromeliaceae</taxon>
        <taxon>Bromelioideae</taxon>
        <taxon>Ananas</taxon>
    </lineage>
</organism>
<dbReference type="Pfam" id="PF00293">
    <property type="entry name" value="NUDIX"/>
    <property type="match status" value="1"/>
</dbReference>
<dbReference type="PROSITE" id="PS51462">
    <property type="entry name" value="NUDIX"/>
    <property type="match status" value="1"/>
</dbReference>
<dbReference type="Gene3D" id="3.90.79.10">
    <property type="entry name" value="Nucleoside Triphosphate Pyrophosphohydrolase"/>
    <property type="match status" value="1"/>
</dbReference>
<reference evidence="2" key="1">
    <citation type="journal article" date="2015" name="Nat. Genet.">
        <title>The pineapple genome and the evolution of CAM photosynthesis.</title>
        <authorList>
            <person name="Ming R."/>
            <person name="VanBuren R."/>
            <person name="Wai C.M."/>
            <person name="Tang H."/>
            <person name="Schatz M.C."/>
            <person name="Bowers J.E."/>
            <person name="Lyons E."/>
            <person name="Wang M.L."/>
            <person name="Chen J."/>
            <person name="Biggers E."/>
            <person name="Zhang J."/>
            <person name="Huang L."/>
            <person name="Zhang L."/>
            <person name="Miao W."/>
            <person name="Zhang J."/>
            <person name="Ye Z."/>
            <person name="Miao C."/>
            <person name="Lin Z."/>
            <person name="Wang H."/>
            <person name="Zhou H."/>
            <person name="Yim W.C."/>
            <person name="Priest H.D."/>
            <person name="Zheng C."/>
            <person name="Woodhouse M."/>
            <person name="Edger P.P."/>
            <person name="Guyot R."/>
            <person name="Guo H.B."/>
            <person name="Guo H."/>
            <person name="Zheng G."/>
            <person name="Singh R."/>
            <person name="Sharma A."/>
            <person name="Min X."/>
            <person name="Zheng Y."/>
            <person name="Lee H."/>
            <person name="Gurtowski J."/>
            <person name="Sedlazeck F.J."/>
            <person name="Harkess A."/>
            <person name="McKain M.R."/>
            <person name="Liao Z."/>
            <person name="Fang J."/>
            <person name="Liu J."/>
            <person name="Zhang X."/>
            <person name="Zhang Q."/>
            <person name="Hu W."/>
            <person name="Qin Y."/>
            <person name="Wang K."/>
            <person name="Chen L.Y."/>
            <person name="Shirley N."/>
            <person name="Lin Y.R."/>
            <person name="Liu L.Y."/>
            <person name="Hernandez A.G."/>
            <person name="Wright C.L."/>
            <person name="Bulone V."/>
            <person name="Tuskan G.A."/>
            <person name="Heath K."/>
            <person name="Zee F."/>
            <person name="Moore P.H."/>
            <person name="Sunkar R."/>
            <person name="Leebens-Mack J.H."/>
            <person name="Mockler T."/>
            <person name="Bennetzen J.L."/>
            <person name="Freeling M."/>
            <person name="Sankoff D."/>
            <person name="Paterson A.H."/>
            <person name="Zhu X."/>
            <person name="Yang X."/>
            <person name="Smith J.A."/>
            <person name="Cushman J.C."/>
            <person name="Paull R.E."/>
            <person name="Yu Q."/>
        </authorList>
    </citation>
    <scope>NUCLEOTIDE SEQUENCE [LARGE SCALE GENOMIC DNA]</scope>
    <source>
        <strain evidence="2">cv. F153</strain>
    </source>
</reference>
<dbReference type="InterPro" id="IPR015797">
    <property type="entry name" value="NUDIX_hydrolase-like_dom_sf"/>
</dbReference>
<dbReference type="Proteomes" id="UP000515123">
    <property type="component" value="Linkage group 7"/>
</dbReference>
<gene>
    <name evidence="3" type="primary">LOC109713173</name>
</gene>
<dbReference type="RefSeq" id="XP_020092752.1">
    <property type="nucleotide sequence ID" value="XM_020237163.1"/>
</dbReference>
<protein>
    <submittedName>
        <fullName evidence="3">Nudix hydrolase 23, chloroplastic-like</fullName>
    </submittedName>
</protein>
<name>A0A6P5FAX6_ANACO</name>
<evidence type="ECO:0000259" key="1">
    <source>
        <dbReference type="PROSITE" id="PS51462"/>
    </source>
</evidence>
<evidence type="ECO:0000313" key="2">
    <source>
        <dbReference type="Proteomes" id="UP000515123"/>
    </source>
</evidence>
<sequence>MLRSFHHHLLLLGFGLSPLPHRRPRFPSSIASISSSSAAVAAAAAPPPQLVVLLAWRLRPPRRVLGAFRMASGGSEMSPDADVASASAAAEVAPPPVHKSKIRFCQACGSPTKQVVPEGEEKLRAVCTVCGKIHYENPKMVVGCLVEHDNKVLLCKRKIEPSYGLWTLPAGYLEVGESAAEGATRETLEEACAEVEILSPFAQLDIPRIGQSYIIFRAKLKTPKFSPGPESLECALFALDEVPFHSLAFSSIVVTLKMYMEDMKSGNIKFHYCTINKRPGASPSDLHSFDVDHHLHS</sequence>
<dbReference type="Gene3D" id="2.20.70.10">
    <property type="match status" value="1"/>
</dbReference>
<dbReference type="SUPFAM" id="SSF55811">
    <property type="entry name" value="Nudix"/>
    <property type="match status" value="1"/>
</dbReference>
<dbReference type="OrthoDB" id="447842at2759"/>
<dbReference type="GeneID" id="109713173"/>
<dbReference type="PANTHER" id="PTHR43222:SF2">
    <property type="entry name" value="NUDIX HYDROLASE 23, CHLOROPLASTIC"/>
    <property type="match status" value="1"/>
</dbReference>